<dbReference type="AlphaFoldDB" id="A0A1G5F2T6"/>
<evidence type="ECO:0000256" key="6">
    <source>
        <dbReference type="ARBA" id="ARBA00023136"/>
    </source>
</evidence>
<dbReference type="Pfam" id="PF03349">
    <property type="entry name" value="Toluene_X"/>
    <property type="match status" value="1"/>
</dbReference>
<comment type="similarity">
    <text evidence="2">Belongs to the OmpP1/FadL family.</text>
</comment>
<evidence type="ECO:0000313" key="9">
    <source>
        <dbReference type="EMBL" id="SCY33532.1"/>
    </source>
</evidence>
<feature type="signal peptide" evidence="8">
    <location>
        <begin position="1"/>
        <end position="26"/>
    </location>
</feature>
<evidence type="ECO:0000256" key="4">
    <source>
        <dbReference type="ARBA" id="ARBA00022692"/>
    </source>
</evidence>
<dbReference type="RefSeq" id="WP_092210746.1">
    <property type="nucleotide sequence ID" value="NZ_FMUX01000007.1"/>
</dbReference>
<evidence type="ECO:0000256" key="3">
    <source>
        <dbReference type="ARBA" id="ARBA00022452"/>
    </source>
</evidence>
<comment type="subcellular location">
    <subcellularLocation>
        <location evidence="1">Cell outer membrane</location>
        <topology evidence="1">Multi-pass membrane protein</topology>
    </subcellularLocation>
</comment>
<dbReference type="GO" id="GO:0009279">
    <property type="term" value="C:cell outer membrane"/>
    <property type="evidence" value="ECO:0007669"/>
    <property type="project" value="UniProtKB-SubCell"/>
</dbReference>
<dbReference type="PANTHER" id="PTHR35093:SF8">
    <property type="entry name" value="OUTER MEMBRANE PROTEIN NMB0088-RELATED"/>
    <property type="match status" value="1"/>
</dbReference>
<evidence type="ECO:0000256" key="8">
    <source>
        <dbReference type="SAM" id="SignalP"/>
    </source>
</evidence>
<feature type="chain" id="PRO_5011551209" evidence="8">
    <location>
        <begin position="27"/>
        <end position="498"/>
    </location>
</feature>
<dbReference type="STRING" id="419481.SAMN05216233_10799"/>
<proteinExistence type="inferred from homology"/>
<sequence length="498" mass="54069">MKVEKMVKKGLVVLAAVVLTASSAYAANVETMGIGAMNTAQAGAVSAYCDNVFAAYYNPAGLSLIERPTISAGAMYYNAKIKVSDWNVVSQGSNDTLDGAPSDYESDTMDIVSPSLGFAMPVTDKLTLGVAAYTPYGLHVTWDKDPANSPSSAYAWESYYGRVAVSPTLSYKVSDKFSVGVGVSLGRSISEAGKTMEYSDDFNPTAIAKEAGGLLTPDQAQAKAGLNALNFTGDAEKAQELVMSATLLDGAQLKMETTDDFNYSFNVGLMYRPIEQLSMGLTYRGRSDGDFEGDVMISGAMGGTQDLDGTVTMEYDHPEQVQAGVRWMPSNKFSVEADVTWTRWSINENQDEHAVINVPDAYVGLVGASTIETTFEHERDWEDTTAYKLGIAYQATEAFVFRAGYTYDPSPVPDETFEFGWPDTDRNVYALGMGWRINERWNLDAVLQHVVSTSKRSTTGESTELNKNYSAAYGAPAQVYCENEGILWGAGMTMTYTF</sequence>
<keyword evidence="5 8" id="KW-0732">Signal</keyword>
<evidence type="ECO:0000256" key="5">
    <source>
        <dbReference type="ARBA" id="ARBA00022729"/>
    </source>
</evidence>
<dbReference type="OrthoDB" id="9922at2"/>
<dbReference type="PANTHER" id="PTHR35093">
    <property type="entry name" value="OUTER MEMBRANE PROTEIN NMB0088-RELATED"/>
    <property type="match status" value="1"/>
</dbReference>
<keyword evidence="4" id="KW-0812">Transmembrane</keyword>
<protein>
    <submittedName>
        <fullName evidence="9">Long-chain fatty acid transport protein</fullName>
    </submittedName>
</protein>
<dbReference type="Gene3D" id="2.40.160.60">
    <property type="entry name" value="Outer membrane protein transport protein (OMPP1/FadL/TodX)"/>
    <property type="match status" value="1"/>
</dbReference>
<evidence type="ECO:0000256" key="2">
    <source>
        <dbReference type="ARBA" id="ARBA00008163"/>
    </source>
</evidence>
<dbReference type="SUPFAM" id="SSF56935">
    <property type="entry name" value="Porins"/>
    <property type="match status" value="1"/>
</dbReference>
<keyword evidence="6" id="KW-0472">Membrane</keyword>
<dbReference type="InterPro" id="IPR005017">
    <property type="entry name" value="OMPP1/FadL/TodX"/>
</dbReference>
<dbReference type="Proteomes" id="UP000198870">
    <property type="component" value="Unassembled WGS sequence"/>
</dbReference>
<evidence type="ECO:0000256" key="7">
    <source>
        <dbReference type="ARBA" id="ARBA00023237"/>
    </source>
</evidence>
<keyword evidence="10" id="KW-1185">Reference proteome</keyword>
<evidence type="ECO:0000256" key="1">
    <source>
        <dbReference type="ARBA" id="ARBA00004571"/>
    </source>
</evidence>
<accession>A0A1G5F2T6</accession>
<evidence type="ECO:0000313" key="10">
    <source>
        <dbReference type="Proteomes" id="UP000198870"/>
    </source>
</evidence>
<organism evidence="9 10">
    <name type="scientific">Desulfoluna spongiiphila</name>
    <dbReference type="NCBI Taxonomy" id="419481"/>
    <lineage>
        <taxon>Bacteria</taxon>
        <taxon>Pseudomonadati</taxon>
        <taxon>Thermodesulfobacteriota</taxon>
        <taxon>Desulfobacteria</taxon>
        <taxon>Desulfobacterales</taxon>
        <taxon>Desulfolunaceae</taxon>
        <taxon>Desulfoluna</taxon>
    </lineage>
</organism>
<keyword evidence="3" id="KW-1134">Transmembrane beta strand</keyword>
<keyword evidence="7" id="KW-0998">Cell outer membrane</keyword>
<name>A0A1G5F2T6_9BACT</name>
<reference evidence="9 10" key="1">
    <citation type="submission" date="2016-10" db="EMBL/GenBank/DDBJ databases">
        <authorList>
            <person name="de Groot N.N."/>
        </authorList>
    </citation>
    <scope>NUCLEOTIDE SEQUENCE [LARGE SCALE GENOMIC DNA]</scope>
    <source>
        <strain evidence="9 10">AA1</strain>
    </source>
</reference>
<dbReference type="EMBL" id="FMUX01000007">
    <property type="protein sequence ID" value="SCY33532.1"/>
    <property type="molecule type" value="Genomic_DNA"/>
</dbReference>
<gene>
    <name evidence="9" type="ORF">SAMN05216233_10799</name>
</gene>
<dbReference type="GO" id="GO:0015483">
    <property type="term" value="F:long-chain fatty acid transporting porin activity"/>
    <property type="evidence" value="ECO:0007669"/>
    <property type="project" value="TreeGrafter"/>
</dbReference>